<evidence type="ECO:0000256" key="2">
    <source>
        <dbReference type="ARBA" id="ARBA00004174"/>
    </source>
</evidence>
<evidence type="ECO:0000256" key="4">
    <source>
        <dbReference type="ARBA" id="ARBA00010617"/>
    </source>
</evidence>
<evidence type="ECO:0000256" key="10">
    <source>
        <dbReference type="ARBA" id="ARBA00023004"/>
    </source>
</evidence>
<dbReference type="GO" id="GO:0004497">
    <property type="term" value="F:monooxygenase activity"/>
    <property type="evidence" value="ECO:0007669"/>
    <property type="project" value="UniProtKB-KW"/>
</dbReference>
<evidence type="ECO:0008006" key="16">
    <source>
        <dbReference type="Google" id="ProtNLM"/>
    </source>
</evidence>
<reference evidence="14 15" key="1">
    <citation type="submission" date="2020-08" db="EMBL/GenBank/DDBJ databases">
        <title>Aphidius gifuensis genome sequencing and assembly.</title>
        <authorList>
            <person name="Du Z."/>
        </authorList>
    </citation>
    <scope>NUCLEOTIDE SEQUENCE [LARGE SCALE GENOMIC DNA]</scope>
    <source>
        <strain evidence="14">YNYX2018</strain>
        <tissue evidence="14">Adults</tissue>
    </source>
</reference>
<dbReference type="SUPFAM" id="SSF48264">
    <property type="entry name" value="Cytochrome P450"/>
    <property type="match status" value="3"/>
</dbReference>
<dbReference type="PROSITE" id="PS00086">
    <property type="entry name" value="CYTOCHROME_P450"/>
    <property type="match status" value="1"/>
</dbReference>
<dbReference type="InterPro" id="IPR050476">
    <property type="entry name" value="Insect_CytP450_Detox"/>
</dbReference>
<name>A0A834Y0W0_APHGI</name>
<accession>A0A834Y0W0</accession>
<keyword evidence="5" id="KW-0349">Heme</keyword>
<dbReference type="GO" id="GO:0005789">
    <property type="term" value="C:endoplasmic reticulum membrane"/>
    <property type="evidence" value="ECO:0007669"/>
    <property type="project" value="UniProtKB-SubCell"/>
</dbReference>
<evidence type="ECO:0000256" key="7">
    <source>
        <dbReference type="ARBA" id="ARBA00022824"/>
    </source>
</evidence>
<comment type="cofactor">
    <cofactor evidence="1">
        <name>heme</name>
        <dbReference type="ChEBI" id="CHEBI:30413"/>
    </cofactor>
</comment>
<keyword evidence="13" id="KW-1133">Transmembrane helix</keyword>
<dbReference type="PANTHER" id="PTHR24292:SF100">
    <property type="entry name" value="CYTOCHROME P450 6A16, ISOFORM B-RELATED"/>
    <property type="match status" value="1"/>
</dbReference>
<comment type="caution">
    <text evidence="14">The sequence shown here is derived from an EMBL/GenBank/DDBJ whole genome shotgun (WGS) entry which is preliminary data.</text>
</comment>
<dbReference type="InterPro" id="IPR002401">
    <property type="entry name" value="Cyt_P450_E_grp-I"/>
</dbReference>
<comment type="similarity">
    <text evidence="4">Belongs to the cytochrome P450 family.</text>
</comment>
<keyword evidence="9" id="KW-0560">Oxidoreductase</keyword>
<evidence type="ECO:0000256" key="6">
    <source>
        <dbReference type="ARBA" id="ARBA00022723"/>
    </source>
</evidence>
<evidence type="ECO:0000256" key="12">
    <source>
        <dbReference type="ARBA" id="ARBA00023136"/>
    </source>
</evidence>
<evidence type="ECO:0000256" key="1">
    <source>
        <dbReference type="ARBA" id="ARBA00001971"/>
    </source>
</evidence>
<feature type="transmembrane region" description="Helical" evidence="13">
    <location>
        <begin position="1190"/>
        <end position="1209"/>
    </location>
</feature>
<comment type="subcellular location">
    <subcellularLocation>
        <location evidence="3">Endoplasmic reticulum membrane</location>
        <topology evidence="3">Peripheral membrane protein</topology>
    </subcellularLocation>
    <subcellularLocation>
        <location evidence="2">Microsome membrane</location>
        <topology evidence="2">Peripheral membrane protein</topology>
    </subcellularLocation>
</comment>
<dbReference type="CDD" id="cd11056">
    <property type="entry name" value="CYP6-like"/>
    <property type="match status" value="3"/>
</dbReference>
<keyword evidence="7" id="KW-0256">Endoplasmic reticulum</keyword>
<sequence length="1404" mass="163044">MVFVTVELLIVTISLLSIIYYYKWLTCYFDFWKIRNVNGPKPIPLLGNVLDLVTFKYSIGCFLRKIYNEYNNEKIVGLFVNRRPALMINDMDLIKSILIKDFSSFMDRGYGTHEKTDPLTMHLFNLEPARWRPLRAKLTPAFTSGKLREMFYLLIECSDQLDDYLNKYNGKIVDMREISGKFTLDVIGVCAFGLQANALDDTDSSFNTMAKRIFDPNWKNLLKFGLRCFSSPYLYNIIGTLLTDYELFNFFINLTKNTIDYRIKNNVTKHDFVDQLKMLKEDPSKLGDIEVTDSFLAAQLFIFFLAGYESSSSTISNCLLELAMNHKIQEKLRNEINNELEKSNGKITYQGIKNIKYPPLTQIMRVSTTSYTFPDTNISIPENTVIWIPVYAIHHDPKYYPDPDKFDPERFSDKVIRSRHPMSFLGFTFWSDRGVTGPAPTALVGNLGDVIRGKQSIGDCLKKYYDDNSDLPCVGLFFRREPVLLIRSLDLVKDVLISDFSKFSDRALKTYEKADPLSQNLLALETKRWRPLRHKLSPVFTSGKLKDMFYLLLNCGDMLQKYMDNVIDKNNIIEARDLTARYTTDVIGTCAFGLDMKAMECENDSEFRQMGKEVFKFTWKKIFLFQMREIIPSVYEFLAPIVKNHGITNFFIKIMNDTMTYRRENKIYRHDFLDYLMEIKDNPEKLPEIKLTDELLASQLFIFFSAGFETSSSTMANMLYELAQHHDYQDKLREEIRDTLSANGKLTYDSVKNMKFLDMIFKETLRKYPIGTMLSRKSTSEYTFSGTNIKIPKNTAIVIATQGIHFDPKLYKNPEIFNPYNFTDEAIKSRHPMSFQAFGDGPRNCVDGIISSLFYKSYLIKFKNSKIIFVLVVKLLGTNNDTGNNCCGIFVLGVLIYCWSISTYNFWHERGVPGPKPVPLLGNISDLITGKKSVGQLVQDYYNDYKNEKMVGLFFRREPILLLRDLDLIKDIFISDFSKFSDRPMRVFEKAEPLSQTLLHLEYARWRPLRNKLSPVFTSGKLKDMFNLILNCGDNLQTVMDKIIDKNNIIEARDLTARFTIDVIGVCAFGLEINAMNDDDNKFRKMGKRVFHMSFKKILLFQLRELFPSIYEFLGSIVDDTEVTNFFINTMRDTMNYRRKNNLTRNDFLQYLMEIEDNPDKLPEIKLTDSFLASQLFIFFLAGFETSCKLFINYLFINLIIICLIYFLASTISHALYELAQYENYQDQLRQEIKETKEANGGKWTYDSVKNMVFMEKVFRETLRKFSPIPMLIRGSNTEYTLSGTNVTIPKNSKIAFPVYGIHYDPKIYPNPEVFNPENFSPEAIQSRHPMSFLSFGEGPRNCVGMRFAYQQSKVGLIKILERYRVDVCDKTDIPYKFSTRGFSLEPLNGIYLKFTKLDNSSSK</sequence>
<evidence type="ECO:0000313" key="15">
    <source>
        <dbReference type="Proteomes" id="UP000639338"/>
    </source>
</evidence>
<dbReference type="Gene3D" id="1.10.630.10">
    <property type="entry name" value="Cytochrome P450"/>
    <property type="match status" value="3"/>
</dbReference>
<keyword evidence="11" id="KW-0503">Monooxygenase</keyword>
<dbReference type="InterPro" id="IPR001128">
    <property type="entry name" value="Cyt_P450"/>
</dbReference>
<keyword evidence="6" id="KW-0479">Metal-binding</keyword>
<dbReference type="InterPro" id="IPR017972">
    <property type="entry name" value="Cyt_P450_CS"/>
</dbReference>
<keyword evidence="8" id="KW-0492">Microsome</keyword>
<keyword evidence="10" id="KW-0408">Iron</keyword>
<dbReference type="Pfam" id="PF00067">
    <property type="entry name" value="p450"/>
    <property type="match status" value="4"/>
</dbReference>
<dbReference type="PRINTS" id="PR00463">
    <property type="entry name" value="EP450I"/>
</dbReference>
<evidence type="ECO:0000256" key="3">
    <source>
        <dbReference type="ARBA" id="ARBA00004406"/>
    </source>
</evidence>
<evidence type="ECO:0000256" key="11">
    <source>
        <dbReference type="ARBA" id="ARBA00023033"/>
    </source>
</evidence>
<evidence type="ECO:0000313" key="14">
    <source>
        <dbReference type="EMBL" id="KAF7995740.1"/>
    </source>
</evidence>
<proteinExistence type="inferred from homology"/>
<organism evidence="14 15">
    <name type="scientific">Aphidius gifuensis</name>
    <name type="common">Parasitoid wasp</name>
    <dbReference type="NCBI Taxonomy" id="684658"/>
    <lineage>
        <taxon>Eukaryota</taxon>
        <taxon>Metazoa</taxon>
        <taxon>Ecdysozoa</taxon>
        <taxon>Arthropoda</taxon>
        <taxon>Hexapoda</taxon>
        <taxon>Insecta</taxon>
        <taxon>Pterygota</taxon>
        <taxon>Neoptera</taxon>
        <taxon>Endopterygota</taxon>
        <taxon>Hymenoptera</taxon>
        <taxon>Apocrita</taxon>
        <taxon>Ichneumonoidea</taxon>
        <taxon>Braconidae</taxon>
        <taxon>Aphidiinae</taxon>
        <taxon>Aphidius</taxon>
    </lineage>
</organism>
<evidence type="ECO:0000256" key="9">
    <source>
        <dbReference type="ARBA" id="ARBA00023002"/>
    </source>
</evidence>
<dbReference type="OrthoDB" id="2789670at2759"/>
<dbReference type="InterPro" id="IPR036396">
    <property type="entry name" value="Cyt_P450_sf"/>
</dbReference>
<dbReference type="Proteomes" id="UP000639338">
    <property type="component" value="Unassembled WGS sequence"/>
</dbReference>
<keyword evidence="15" id="KW-1185">Reference proteome</keyword>
<evidence type="ECO:0000256" key="8">
    <source>
        <dbReference type="ARBA" id="ARBA00022848"/>
    </source>
</evidence>
<evidence type="ECO:0000256" key="5">
    <source>
        <dbReference type="ARBA" id="ARBA00022617"/>
    </source>
</evidence>
<feature type="transmembrane region" description="Helical" evidence="13">
    <location>
        <begin position="6"/>
        <end position="25"/>
    </location>
</feature>
<dbReference type="FunFam" id="1.10.630.10:FF:000003">
    <property type="entry name" value="cytochrome P450 3A12-like isoform X2"/>
    <property type="match status" value="1"/>
</dbReference>
<dbReference type="FunFam" id="1.10.630.10:FF:000042">
    <property type="entry name" value="Cytochrome P450"/>
    <property type="match status" value="1"/>
</dbReference>
<evidence type="ECO:0000256" key="13">
    <source>
        <dbReference type="SAM" id="Phobius"/>
    </source>
</evidence>
<dbReference type="GO" id="GO:0016705">
    <property type="term" value="F:oxidoreductase activity, acting on paired donors, with incorporation or reduction of molecular oxygen"/>
    <property type="evidence" value="ECO:0007669"/>
    <property type="project" value="InterPro"/>
</dbReference>
<dbReference type="GO" id="GO:0020037">
    <property type="term" value="F:heme binding"/>
    <property type="evidence" value="ECO:0007669"/>
    <property type="project" value="InterPro"/>
</dbReference>
<dbReference type="EMBL" id="JACMRX010000002">
    <property type="protein sequence ID" value="KAF7995740.1"/>
    <property type="molecule type" value="Genomic_DNA"/>
</dbReference>
<keyword evidence="13" id="KW-0812">Transmembrane</keyword>
<keyword evidence="12 13" id="KW-0472">Membrane</keyword>
<dbReference type="GO" id="GO:0005506">
    <property type="term" value="F:iron ion binding"/>
    <property type="evidence" value="ECO:0007669"/>
    <property type="project" value="InterPro"/>
</dbReference>
<dbReference type="PANTHER" id="PTHR24292">
    <property type="entry name" value="CYTOCHROME P450"/>
    <property type="match status" value="1"/>
</dbReference>
<protein>
    <recommendedName>
        <fullName evidence="16">Cytochrome P450</fullName>
    </recommendedName>
</protein>
<gene>
    <name evidence="14" type="ORF">HCN44_006847</name>
</gene>